<comment type="similarity">
    <text evidence="1">Belongs to the LytR/CpsA/Psr (LCP) family.</text>
</comment>
<dbReference type="InterPro" id="IPR050922">
    <property type="entry name" value="LytR/CpsA/Psr_CW_biosynth"/>
</dbReference>
<keyword evidence="2" id="KW-1133">Transmembrane helix</keyword>
<feature type="transmembrane region" description="Helical" evidence="2">
    <location>
        <begin position="20"/>
        <end position="39"/>
    </location>
</feature>
<keyword evidence="2" id="KW-0812">Transmembrane</keyword>
<dbReference type="NCBIfam" id="TIGR00350">
    <property type="entry name" value="lytR_cpsA_psr"/>
    <property type="match status" value="1"/>
</dbReference>
<reference evidence="4 5" key="1">
    <citation type="submission" date="2016-02" db="EMBL/GenBank/DDBJ databases">
        <title>Anaerosporomusa subterraneum gen. nov., sp. nov., a spore-forming obligate anaerobe isolated from saprolite.</title>
        <authorList>
            <person name="Choi J.K."/>
            <person name="Shah M."/>
            <person name="Yee N."/>
        </authorList>
    </citation>
    <scope>NUCLEOTIDE SEQUENCE [LARGE SCALE GENOMIC DNA]</scope>
    <source>
        <strain evidence="4 5">RU4</strain>
    </source>
</reference>
<dbReference type="InterPro" id="IPR004474">
    <property type="entry name" value="LytR_CpsA_psr"/>
</dbReference>
<evidence type="ECO:0000256" key="2">
    <source>
        <dbReference type="SAM" id="Phobius"/>
    </source>
</evidence>
<accession>A0A154BN72</accession>
<proteinExistence type="inferred from homology"/>
<name>A0A154BN72_ANASB</name>
<dbReference type="EMBL" id="LSGP01000025">
    <property type="protein sequence ID" value="KYZ75376.1"/>
    <property type="molecule type" value="Genomic_DNA"/>
</dbReference>
<evidence type="ECO:0000259" key="3">
    <source>
        <dbReference type="Pfam" id="PF03816"/>
    </source>
</evidence>
<evidence type="ECO:0000313" key="4">
    <source>
        <dbReference type="EMBL" id="KYZ75376.1"/>
    </source>
</evidence>
<dbReference type="RefSeq" id="WP_066245122.1">
    <property type="nucleotide sequence ID" value="NZ_LSGP01000025.1"/>
</dbReference>
<protein>
    <submittedName>
        <fullName evidence="4">Transcriptional regulator</fullName>
    </submittedName>
</protein>
<dbReference type="Pfam" id="PF03816">
    <property type="entry name" value="LytR_cpsA_psr"/>
    <property type="match status" value="1"/>
</dbReference>
<feature type="domain" description="Cell envelope-related transcriptional attenuator" evidence="3">
    <location>
        <begin position="89"/>
        <end position="236"/>
    </location>
</feature>
<dbReference type="PANTHER" id="PTHR33392">
    <property type="entry name" value="POLYISOPRENYL-TEICHOIC ACID--PEPTIDOGLYCAN TEICHOIC ACID TRANSFERASE TAGU"/>
    <property type="match status" value="1"/>
</dbReference>
<organism evidence="4 5">
    <name type="scientific">Anaerosporomusa subterranea</name>
    <dbReference type="NCBI Taxonomy" id="1794912"/>
    <lineage>
        <taxon>Bacteria</taxon>
        <taxon>Bacillati</taxon>
        <taxon>Bacillota</taxon>
        <taxon>Negativicutes</taxon>
        <taxon>Acetonemataceae</taxon>
        <taxon>Anaerosporomusa</taxon>
    </lineage>
</organism>
<evidence type="ECO:0000313" key="5">
    <source>
        <dbReference type="Proteomes" id="UP000076268"/>
    </source>
</evidence>
<comment type="caution">
    <text evidence="4">The sequence shown here is derived from an EMBL/GenBank/DDBJ whole genome shotgun (WGS) entry which is preliminary data.</text>
</comment>
<keyword evidence="5" id="KW-1185">Reference proteome</keyword>
<keyword evidence="2" id="KW-0472">Membrane</keyword>
<dbReference type="Proteomes" id="UP000076268">
    <property type="component" value="Unassembled WGS sequence"/>
</dbReference>
<dbReference type="AlphaFoldDB" id="A0A154BN72"/>
<gene>
    <name evidence="4" type="ORF">AXX12_14610</name>
</gene>
<dbReference type="OrthoDB" id="9782542at2"/>
<sequence>MKKKEPRAHYRIRWQRVFLLVMLFFVTVTAFTGAMVYLYSDYFNTAKNGGSATSNAVLKTDDTLKNRVNILLLGVDEPDNENPGSSARRSDTMIVASINPKDGTANLLSIPRDTRVAIPGHQGLDKITHAYAYGGADLATQTVENLLGIPISYYTAVDWQGFIKVVDILGGVDLYVEDNMKYQDPYANLTIELTKGYQHLDGEKAGQYVRFRHDELGDIGRVQRQQRFLKALSEEVLQVGTILKVPSLVGTINQYVTTDMSLFTMLKLVNTMKGMQTDGFKTEMLPGNFADIDGLSYWVPDQKETRRLVQRLFTDKASATVGNSSSDSRVPFLN</sequence>
<dbReference type="STRING" id="1794912.AXX12_14610"/>
<dbReference type="Gene3D" id="3.40.630.190">
    <property type="entry name" value="LCP protein"/>
    <property type="match status" value="1"/>
</dbReference>
<evidence type="ECO:0000256" key="1">
    <source>
        <dbReference type="ARBA" id="ARBA00006068"/>
    </source>
</evidence>
<dbReference type="PANTHER" id="PTHR33392:SF6">
    <property type="entry name" value="POLYISOPRENYL-TEICHOIC ACID--PEPTIDOGLYCAN TEICHOIC ACID TRANSFERASE TAGU"/>
    <property type="match status" value="1"/>
</dbReference>